<dbReference type="EMBL" id="MNVC01000033">
    <property type="protein sequence ID" value="OIO18830.1"/>
    <property type="molecule type" value="Genomic_DNA"/>
</dbReference>
<name>A0A1J4U8F5_9BACT</name>
<dbReference type="STRING" id="1805238.AUJ23_03035"/>
<evidence type="ECO:0000313" key="1">
    <source>
        <dbReference type="EMBL" id="OIO18830.1"/>
    </source>
</evidence>
<dbReference type="AlphaFoldDB" id="A0A1J4U8F5"/>
<proteinExistence type="predicted"/>
<accession>A0A1J4U8F5</accession>
<comment type="caution">
    <text evidence="1">The sequence shown here is derived from an EMBL/GenBank/DDBJ whole genome shotgun (WGS) entry which is preliminary data.</text>
</comment>
<dbReference type="SUPFAM" id="SSF88697">
    <property type="entry name" value="PUA domain-like"/>
    <property type="match status" value="1"/>
</dbReference>
<organism evidence="1 2">
    <name type="scientific">Candidatus Magasanikbacteria bacterium CG1_02_32_51</name>
    <dbReference type="NCBI Taxonomy" id="1805238"/>
    <lineage>
        <taxon>Bacteria</taxon>
        <taxon>Candidatus Magasanikiibacteriota</taxon>
    </lineage>
</organism>
<dbReference type="Proteomes" id="UP000181941">
    <property type="component" value="Unassembled WGS sequence"/>
</dbReference>
<gene>
    <name evidence="1" type="ORF">AUJ23_03035</name>
</gene>
<dbReference type="InterPro" id="IPR015947">
    <property type="entry name" value="PUA-like_sf"/>
</dbReference>
<reference evidence="1 2" key="1">
    <citation type="journal article" date="2016" name="Environ. Microbiol.">
        <title>Genomic resolution of a cold subsurface aquifer community provides metabolic insights for novel microbes adapted to high CO concentrations.</title>
        <authorList>
            <person name="Probst A.J."/>
            <person name="Castelle C.J."/>
            <person name="Singh A."/>
            <person name="Brown C.T."/>
            <person name="Anantharaman K."/>
            <person name="Sharon I."/>
            <person name="Hug L.A."/>
            <person name="Burstein D."/>
            <person name="Emerson J.B."/>
            <person name="Thomas B.C."/>
            <person name="Banfield J.F."/>
        </authorList>
    </citation>
    <scope>NUCLEOTIDE SEQUENCE [LARGE SCALE GENOMIC DNA]</scope>
    <source>
        <strain evidence="1">CG1_02_32_51</strain>
    </source>
</reference>
<protein>
    <submittedName>
        <fullName evidence="1">Uncharacterized protein</fullName>
    </submittedName>
</protein>
<evidence type="ECO:0000313" key="2">
    <source>
        <dbReference type="Proteomes" id="UP000181941"/>
    </source>
</evidence>
<sequence length="105" mass="12335">MGNPFLLQACLRLEKKDLPTPLEIGKKYNFSKNEHRLYQINVPMDLRDADWNAYGRCVIIEYTIGNRKTEGTYIMIRVFDEIQAKYATETYVSDEEVKNILNNIK</sequence>